<dbReference type="Proteomes" id="UP001165082">
    <property type="component" value="Unassembled WGS sequence"/>
</dbReference>
<evidence type="ECO:0000313" key="2">
    <source>
        <dbReference type="EMBL" id="GMI10388.1"/>
    </source>
</evidence>
<accession>A0A9W7FE31</accession>
<dbReference type="EMBL" id="BRXZ01000372">
    <property type="protein sequence ID" value="GMI10388.1"/>
    <property type="molecule type" value="Genomic_DNA"/>
</dbReference>
<name>A0A9W7FE31_9STRA</name>
<evidence type="ECO:0000313" key="3">
    <source>
        <dbReference type="Proteomes" id="UP001165082"/>
    </source>
</evidence>
<dbReference type="AlphaFoldDB" id="A0A9W7FE31"/>
<evidence type="ECO:0000256" key="1">
    <source>
        <dbReference type="SAM" id="MobiDB-lite"/>
    </source>
</evidence>
<organism evidence="2 3">
    <name type="scientific">Triparma retinervis</name>
    <dbReference type="NCBI Taxonomy" id="2557542"/>
    <lineage>
        <taxon>Eukaryota</taxon>
        <taxon>Sar</taxon>
        <taxon>Stramenopiles</taxon>
        <taxon>Ochrophyta</taxon>
        <taxon>Bolidophyceae</taxon>
        <taxon>Parmales</taxon>
        <taxon>Triparmaceae</taxon>
        <taxon>Triparma</taxon>
    </lineage>
</organism>
<keyword evidence="3" id="KW-1185">Reference proteome</keyword>
<feature type="region of interest" description="Disordered" evidence="1">
    <location>
        <begin position="183"/>
        <end position="202"/>
    </location>
</feature>
<proteinExistence type="predicted"/>
<protein>
    <submittedName>
        <fullName evidence="2">Uncharacterized protein</fullName>
    </submittedName>
</protein>
<sequence length="532" mass="61075">MMGLFGHGNVNQSDGWSWASEVRDYRSTSVARTHELQRHTDMLKNEVIRHPERFPHLKSTYERGMDAFNQVQIGTPAMGNYSRLEAIQSSRDMPTNPILNPGDGEGFHYDAPPPRKAYDPVLQRFPDEVESGKDSMKELDDYDRQMEKMRLAIEHEEITKQMQPHPPEEHSRQTQEYFKARERHERTKEWMPGRPKGGRQYKEVRRDPIIKDALPEDIVEENTRLRDDFEKQEAEKFNKVFQVYPNARAQVKADREWINERDKKINFALHKRMVREGGYDPVTLRDRRTGESVGPLPEKVTKTKAKNAASMQAELSRTGANVAYALGSDRYGDPDGQDSKENKVNIAQIDHVAEIMGNEARVEAGMHDLEDRDITPKMRTNVQKLMDDRYAHQFENSAEIATTMRNRDLNVDVNVATGGMGKPGEHYHAGAQAYLEPQLNAVDLLHDDLMTTWAPRVGMNHGHDHREDHLVFQGARQAEVYHRDGFEGSGVGERQFDINKPRIPEKPIRLWPEGKKEISSIASRIARAEKGA</sequence>
<gene>
    <name evidence="2" type="ORF">TrRE_jg3056</name>
</gene>
<dbReference type="OrthoDB" id="192460at2759"/>
<comment type="caution">
    <text evidence="2">The sequence shown here is derived from an EMBL/GenBank/DDBJ whole genome shotgun (WGS) entry which is preliminary data.</text>
</comment>
<reference evidence="2" key="1">
    <citation type="submission" date="2022-07" db="EMBL/GenBank/DDBJ databases">
        <title>Genome analysis of Parmales, a sister group of diatoms, reveals the evolutionary specialization of diatoms from phago-mixotrophs to photoautotrophs.</title>
        <authorList>
            <person name="Ban H."/>
            <person name="Sato S."/>
            <person name="Yoshikawa S."/>
            <person name="Kazumasa Y."/>
            <person name="Nakamura Y."/>
            <person name="Ichinomiya M."/>
            <person name="Saitoh K."/>
            <person name="Sato N."/>
            <person name="Blanc-Mathieu R."/>
            <person name="Endo H."/>
            <person name="Kuwata A."/>
            <person name="Ogata H."/>
        </authorList>
    </citation>
    <scope>NUCLEOTIDE SEQUENCE</scope>
</reference>